<dbReference type="EMBL" id="KV418230">
    <property type="protein sequence ID" value="KZP02938.1"/>
    <property type="molecule type" value="Genomic_DNA"/>
</dbReference>
<evidence type="ECO:0000313" key="2">
    <source>
        <dbReference type="Proteomes" id="UP000076532"/>
    </source>
</evidence>
<dbReference type="Proteomes" id="UP000076532">
    <property type="component" value="Unassembled WGS sequence"/>
</dbReference>
<dbReference type="OrthoDB" id="2953592at2759"/>
<sequence length="377" mass="41937">MSLFESLTDTTIATSAEENASTQLIRDLLKIGALDACTAKRNTFSAFSLLSTARELCKQIHTLAKEVDDSDDLDDSGAYEKYTKAIEPLEQLLFKIVDWVAQESDQFLNKADTIEEAIECIAVWEKARMDLWELKYSEAAEMDLQAIKLASASSDADLQTHDDRCLISALCEEISTNPIFNGPELSSVERRLSPLPALLAVQLKTEAGTLPSKLSTTTKEASLIAASMTLAVKCAMIVQGAVFLTENATDSDTKTLLRVNRKIWEKAVALFKDLSTHLTTDTPQLLAIQVAYDEFLEFLNFKLDVEIPTEYLDIRRTVRKVKRPYHARTLALETQCRKLVGHFSKTKKPSDLPALEESVIFPFLPGCDIDSSMQTAL</sequence>
<name>A0A167TH98_9AGAM</name>
<proteinExistence type="predicted"/>
<dbReference type="AlphaFoldDB" id="A0A167TH98"/>
<protein>
    <submittedName>
        <fullName evidence="1">Uncharacterized protein</fullName>
    </submittedName>
</protein>
<evidence type="ECO:0000313" key="1">
    <source>
        <dbReference type="EMBL" id="KZP02938.1"/>
    </source>
</evidence>
<accession>A0A167TH98</accession>
<organism evidence="1 2">
    <name type="scientific">Athelia psychrophila</name>
    <dbReference type="NCBI Taxonomy" id="1759441"/>
    <lineage>
        <taxon>Eukaryota</taxon>
        <taxon>Fungi</taxon>
        <taxon>Dikarya</taxon>
        <taxon>Basidiomycota</taxon>
        <taxon>Agaricomycotina</taxon>
        <taxon>Agaricomycetes</taxon>
        <taxon>Agaricomycetidae</taxon>
        <taxon>Atheliales</taxon>
        <taxon>Atheliaceae</taxon>
        <taxon>Athelia</taxon>
    </lineage>
</organism>
<keyword evidence="2" id="KW-1185">Reference proteome</keyword>
<gene>
    <name evidence="1" type="ORF">FIBSPDRAFT_1055553</name>
</gene>
<reference evidence="1 2" key="1">
    <citation type="journal article" date="2016" name="Mol. Biol. Evol.">
        <title>Comparative Genomics of Early-Diverging Mushroom-Forming Fungi Provides Insights into the Origins of Lignocellulose Decay Capabilities.</title>
        <authorList>
            <person name="Nagy L.G."/>
            <person name="Riley R."/>
            <person name="Tritt A."/>
            <person name="Adam C."/>
            <person name="Daum C."/>
            <person name="Floudas D."/>
            <person name="Sun H."/>
            <person name="Yadav J.S."/>
            <person name="Pangilinan J."/>
            <person name="Larsson K.H."/>
            <person name="Matsuura K."/>
            <person name="Barry K."/>
            <person name="Labutti K."/>
            <person name="Kuo R."/>
            <person name="Ohm R.A."/>
            <person name="Bhattacharya S.S."/>
            <person name="Shirouzu T."/>
            <person name="Yoshinaga Y."/>
            <person name="Martin F.M."/>
            <person name="Grigoriev I.V."/>
            <person name="Hibbett D.S."/>
        </authorList>
    </citation>
    <scope>NUCLEOTIDE SEQUENCE [LARGE SCALE GENOMIC DNA]</scope>
    <source>
        <strain evidence="1 2">CBS 109695</strain>
    </source>
</reference>